<name>A0AB39YHT5_9ACTN</name>
<dbReference type="AlphaFoldDB" id="A0AB39YHT5"/>
<accession>A0AB39YHT5</accession>
<dbReference type="RefSeq" id="WP_369780056.1">
    <property type="nucleotide sequence ID" value="NZ_CP165727.1"/>
</dbReference>
<dbReference type="EMBL" id="CP165727">
    <property type="protein sequence ID" value="XDV68556.1"/>
    <property type="molecule type" value="Genomic_DNA"/>
</dbReference>
<organism evidence="1">
    <name type="scientific">Streptomyces sp. R33</name>
    <dbReference type="NCBI Taxonomy" id="3238629"/>
    <lineage>
        <taxon>Bacteria</taxon>
        <taxon>Bacillati</taxon>
        <taxon>Actinomycetota</taxon>
        <taxon>Actinomycetes</taxon>
        <taxon>Kitasatosporales</taxon>
        <taxon>Streptomycetaceae</taxon>
        <taxon>Streptomyces</taxon>
    </lineage>
</organism>
<protein>
    <submittedName>
        <fullName evidence="1">Uncharacterized protein</fullName>
    </submittedName>
</protein>
<sequence length="89" mass="9578">MEIAMRDGPTKPDVVISPSDLRHVVVSKPPQISGCFIDAISLTHLPVMPHPWPEDAAGRVGRFNGLNELAWLRISGPAEVDVVASIVTV</sequence>
<evidence type="ECO:0000313" key="1">
    <source>
        <dbReference type="EMBL" id="XDV68556.1"/>
    </source>
</evidence>
<reference evidence="1" key="1">
    <citation type="submission" date="2024-08" db="EMBL/GenBank/DDBJ databases">
        <authorList>
            <person name="Yu S.T."/>
        </authorList>
    </citation>
    <scope>NUCLEOTIDE SEQUENCE</scope>
    <source>
        <strain evidence="1">R33</strain>
    </source>
</reference>
<gene>
    <name evidence="1" type="ORF">AB5J51_39570</name>
</gene>
<proteinExistence type="predicted"/>